<evidence type="ECO:0000256" key="1">
    <source>
        <dbReference type="SAM" id="Phobius"/>
    </source>
</evidence>
<dbReference type="EMBL" id="PFWT01000017">
    <property type="protein sequence ID" value="PJA46102.1"/>
    <property type="molecule type" value="Genomic_DNA"/>
</dbReference>
<organism evidence="3 4">
    <name type="scientific">Candidatus Uhrbacteria bacterium CG_4_9_14_3_um_filter_41_35</name>
    <dbReference type="NCBI Taxonomy" id="1975034"/>
    <lineage>
        <taxon>Bacteria</taxon>
        <taxon>Candidatus Uhriibacteriota</taxon>
    </lineage>
</organism>
<reference evidence="4" key="1">
    <citation type="submission" date="2017-09" db="EMBL/GenBank/DDBJ databases">
        <title>Depth-based differentiation of microbial function through sediment-hosted aquifers and enrichment of novel symbionts in the deep terrestrial subsurface.</title>
        <authorList>
            <person name="Probst A.J."/>
            <person name="Ladd B."/>
            <person name="Jarett J.K."/>
            <person name="Geller-Mcgrath D.E."/>
            <person name="Sieber C.M.K."/>
            <person name="Emerson J.B."/>
            <person name="Anantharaman K."/>
            <person name="Thomas B.C."/>
            <person name="Malmstrom R."/>
            <person name="Stieglmeier M."/>
            <person name="Klingl A."/>
            <person name="Woyke T."/>
            <person name="Ryan C.M."/>
            <person name="Banfield J.F."/>
        </authorList>
    </citation>
    <scope>NUCLEOTIDE SEQUENCE [LARGE SCALE GENOMIC DNA]</scope>
</reference>
<keyword evidence="1" id="KW-0812">Transmembrane</keyword>
<dbReference type="InterPro" id="IPR003688">
    <property type="entry name" value="TraG/VirD4"/>
</dbReference>
<keyword evidence="1" id="KW-0472">Membrane</keyword>
<gene>
    <name evidence="3" type="ORF">CO173_03620</name>
</gene>
<dbReference type="InterPro" id="IPR027417">
    <property type="entry name" value="P-loop_NTPase"/>
</dbReference>
<name>A0A2M7XE35_9BACT</name>
<protein>
    <recommendedName>
        <fullName evidence="2">DUF8128 domain-containing protein</fullName>
    </recommendedName>
</protein>
<feature type="domain" description="DUF8128" evidence="2">
    <location>
        <begin position="118"/>
        <end position="396"/>
    </location>
</feature>
<sequence length="849" mass="95131">MIGGFFQVALTPNANIIASASSLNWQFIIFVTALLLIGVILLIIALLFLRKIRHQNNLIRTGDDGKSTFLITVTKFKSEQEQNQDQSTAQVQEAISLAETFYSALGGLTPKLGFSAWLNGRTDEIALEIVALDELISFYLTVPNSLKQFAEQQIHAQYPGASVEPVTGYNIFSPNGTVVGGYLRTKRQNVLPIKTYKELESDPLNPITNAMSKIPKGDGFAVQYVLRPVKDGWRNTGNSIVSKMQKGESFSDASGARTGFGAWTKAFKATIAKPTEGQIPEPQRQLTQAEQQMMQRIEQKISKAGMEVNIRLVSSAKTATDAQMNLNHVLQAYSQFNIYEFGNAFEKSIPKKLKKLTDGFIYRLFDDRYSLILNTEELASIFHLPGATTETPNIRWMLARIAPAPPEAPSSGDLHIGTNTYRGVTRDIYMNREDRRRHMYIIGKTGSGKSWLMRYMINQDIKNGEGVCVMDPHGDLSDMVMGTIPKHRIDDVVYFNPSDTERPMGLNMLEAPSAADRDFAVQDMISIFMMLFPPEMIGPMFEHSMRNYMLTLMSDMENPGTLAEIPKMVTDEAFQKKWLAKVTDPTVRSFWEDEVANMSDYHKSEMSGYLVSKVGRFVENEMMRNIIGQPKSAFNFREIMDTGKILLINLAKGKTGDVNSNLLGLIIVSKLQMAAFGRADMDEDKRKDFYVYIDEFQNYITPSIATILSEARKYRLNMIMAHQYLAQLSEKGPETLNAVLGNVGNTFVARVGPEDTETLAKIYEPTFSAYDLMNTDSFTWNVKMIAGNAQVKPFTLKGGVAEKSNPELMKSLREISRLTYGRPKNIVEREIAIRSGYGLAKPQGLASKL</sequence>
<dbReference type="InterPro" id="IPR058441">
    <property type="entry name" value="DUF8128"/>
</dbReference>
<dbReference type="Pfam" id="PF02534">
    <property type="entry name" value="T4SS-DNA_transf"/>
    <property type="match status" value="1"/>
</dbReference>
<dbReference type="InterPro" id="IPR051162">
    <property type="entry name" value="T4SS_component"/>
</dbReference>
<dbReference type="Gene3D" id="3.40.50.300">
    <property type="entry name" value="P-loop containing nucleotide triphosphate hydrolases"/>
    <property type="match status" value="2"/>
</dbReference>
<feature type="transmembrane region" description="Helical" evidence="1">
    <location>
        <begin position="27"/>
        <end position="49"/>
    </location>
</feature>
<accession>A0A2M7XE35</accession>
<comment type="caution">
    <text evidence="3">The sequence shown here is derived from an EMBL/GenBank/DDBJ whole genome shotgun (WGS) entry which is preliminary data.</text>
</comment>
<evidence type="ECO:0000313" key="4">
    <source>
        <dbReference type="Proteomes" id="UP000231263"/>
    </source>
</evidence>
<dbReference type="CDD" id="cd01127">
    <property type="entry name" value="TrwB_TraG_TraD_VirD4"/>
    <property type="match status" value="1"/>
</dbReference>
<dbReference type="AlphaFoldDB" id="A0A2M7XE35"/>
<dbReference type="SUPFAM" id="SSF52540">
    <property type="entry name" value="P-loop containing nucleoside triphosphate hydrolases"/>
    <property type="match status" value="1"/>
</dbReference>
<evidence type="ECO:0000259" key="2">
    <source>
        <dbReference type="Pfam" id="PF26449"/>
    </source>
</evidence>
<dbReference type="PANTHER" id="PTHR30121">
    <property type="entry name" value="UNCHARACTERIZED PROTEIN YJGR-RELATED"/>
    <property type="match status" value="1"/>
</dbReference>
<proteinExistence type="predicted"/>
<keyword evidence="1" id="KW-1133">Transmembrane helix</keyword>
<dbReference type="PANTHER" id="PTHR30121:SF11">
    <property type="entry name" value="AAA+ ATPASE DOMAIN-CONTAINING PROTEIN"/>
    <property type="match status" value="1"/>
</dbReference>
<evidence type="ECO:0000313" key="3">
    <source>
        <dbReference type="EMBL" id="PJA46102.1"/>
    </source>
</evidence>
<dbReference type="Pfam" id="PF26449">
    <property type="entry name" value="DUF8128"/>
    <property type="match status" value="1"/>
</dbReference>
<dbReference type="Proteomes" id="UP000231263">
    <property type="component" value="Unassembled WGS sequence"/>
</dbReference>
<dbReference type="GO" id="GO:0016020">
    <property type="term" value="C:membrane"/>
    <property type="evidence" value="ECO:0007669"/>
    <property type="project" value="InterPro"/>
</dbReference>